<dbReference type="GO" id="GO:0004497">
    <property type="term" value="F:monooxygenase activity"/>
    <property type="evidence" value="ECO:0007669"/>
    <property type="project" value="UniProtKB-KW"/>
</dbReference>
<evidence type="ECO:0000313" key="10">
    <source>
        <dbReference type="Proteomes" id="UP001057753"/>
    </source>
</evidence>
<dbReference type="Gene3D" id="1.10.630.10">
    <property type="entry name" value="Cytochrome P450"/>
    <property type="match status" value="1"/>
</dbReference>
<reference evidence="9" key="1">
    <citation type="submission" date="2020-06" db="EMBL/GenBank/DDBJ databases">
        <title>Insight into the genomes of haloalkaliphilic bacilli from Kenyan soda lakes.</title>
        <authorList>
            <person name="Mwirichia R."/>
            <person name="Villamizar G.C."/>
            <person name="Poehlein A."/>
            <person name="Mugweru J."/>
            <person name="Kipnyargis A."/>
            <person name="Kiplimo D."/>
            <person name="Orwa P."/>
            <person name="Daniel R."/>
        </authorList>
    </citation>
    <scope>NUCLEOTIDE SEQUENCE</scope>
    <source>
        <strain evidence="9">B1096_S55</strain>
    </source>
</reference>
<comment type="caution">
    <text evidence="9">The sequence shown here is derived from an EMBL/GenBank/DDBJ whole genome shotgun (WGS) entry which is preliminary data.</text>
</comment>
<evidence type="ECO:0000256" key="7">
    <source>
        <dbReference type="ARBA" id="ARBA00023033"/>
    </source>
</evidence>
<proteinExistence type="inferred from homology"/>
<dbReference type="RefSeq" id="WP_257821846.1">
    <property type="nucleotide sequence ID" value="NZ_JABXYM010000001.1"/>
</dbReference>
<keyword evidence="5" id="KW-0560">Oxidoreductase</keyword>
<evidence type="ECO:0000256" key="4">
    <source>
        <dbReference type="ARBA" id="ARBA00022723"/>
    </source>
</evidence>
<comment type="cofactor">
    <cofactor evidence="1 8">
        <name>heme</name>
        <dbReference type="ChEBI" id="CHEBI:30413"/>
    </cofactor>
</comment>
<dbReference type="GO" id="GO:0016705">
    <property type="term" value="F:oxidoreductase activity, acting on paired donors, with incorporation or reduction of molecular oxygen"/>
    <property type="evidence" value="ECO:0007669"/>
    <property type="project" value="InterPro"/>
</dbReference>
<dbReference type="InterPro" id="IPR001128">
    <property type="entry name" value="Cyt_P450"/>
</dbReference>
<dbReference type="AlphaFoldDB" id="A0A9Q4FZV0"/>
<keyword evidence="7" id="KW-0503">Monooxygenase</keyword>
<feature type="binding site" description="axial binding residue" evidence="8">
    <location>
        <position position="365"/>
    </location>
    <ligand>
        <name>heme</name>
        <dbReference type="ChEBI" id="CHEBI:30413"/>
    </ligand>
    <ligandPart>
        <name>Fe</name>
        <dbReference type="ChEBI" id="CHEBI:18248"/>
    </ligandPart>
</feature>
<evidence type="ECO:0000256" key="8">
    <source>
        <dbReference type="PIRSR" id="PIRSR602401-1"/>
    </source>
</evidence>
<dbReference type="SUPFAM" id="SSF48264">
    <property type="entry name" value="Cytochrome P450"/>
    <property type="match status" value="1"/>
</dbReference>
<accession>A0A9Q4FZV0</accession>
<keyword evidence="6 8" id="KW-0408">Iron</keyword>
<organism evidence="9 10">
    <name type="scientific">Salipaludibacillus agaradhaerens</name>
    <name type="common">Bacillus agaradhaerens</name>
    <dbReference type="NCBI Taxonomy" id="76935"/>
    <lineage>
        <taxon>Bacteria</taxon>
        <taxon>Bacillati</taxon>
        <taxon>Bacillota</taxon>
        <taxon>Bacilli</taxon>
        <taxon>Bacillales</taxon>
        <taxon>Bacillaceae</taxon>
    </lineage>
</organism>
<keyword evidence="10" id="KW-1185">Reference proteome</keyword>
<dbReference type="GO" id="GO:0020037">
    <property type="term" value="F:heme binding"/>
    <property type="evidence" value="ECO:0007669"/>
    <property type="project" value="InterPro"/>
</dbReference>
<evidence type="ECO:0000256" key="5">
    <source>
        <dbReference type="ARBA" id="ARBA00023002"/>
    </source>
</evidence>
<dbReference type="InterPro" id="IPR036396">
    <property type="entry name" value="Cyt_P450_sf"/>
</dbReference>
<protein>
    <submittedName>
        <fullName evidence="9">Cytochrome P450</fullName>
    </submittedName>
</protein>
<dbReference type="GO" id="GO:0016125">
    <property type="term" value="P:sterol metabolic process"/>
    <property type="evidence" value="ECO:0007669"/>
    <property type="project" value="TreeGrafter"/>
</dbReference>
<evidence type="ECO:0000256" key="6">
    <source>
        <dbReference type="ARBA" id="ARBA00023004"/>
    </source>
</evidence>
<gene>
    <name evidence="9" type="ORF">HXA33_12965</name>
</gene>
<dbReference type="InterPro" id="IPR002401">
    <property type="entry name" value="Cyt_P450_E_grp-I"/>
</dbReference>
<keyword evidence="3 8" id="KW-0349">Heme</keyword>
<sequence>MGQNRQMPKEEGLDHSLKLLKEGYQFIINRRHTMQSNVFETRLLGDKAICLSGSEAAKIFYDNDKFKREGAAPKPVQKTLFGEGGVQGLDGEAHKHRKAMFMSLMSKDDLQEIRRLTKKYWELAATEWEAQKEIVLYEEVKKILTRVACEWTGIPLDENEVAHRAEQLSDMFETPADVSLSHFKGWRARSKAEDWIEELVKEVRNNEREVAKSRALHAFSWHKDHNGELLDENIVAVELLNLLRPIVAISVYIAFTALAVHEYPEKAKSLKGGDSVQLQWFSQEVRRYYPFFPFTAAKVKESFTWNGYEFEKDTLTLLDLYGTNHHPDDWENPDRFEPERFSEWDKSPFDFIPQGGGEFDIGHRCAGEWITIDVMKESLDYLVNHLSYTLPEQDLSFSLTEIPTVPQSKVKLTNVERII</sequence>
<evidence type="ECO:0000256" key="3">
    <source>
        <dbReference type="ARBA" id="ARBA00022617"/>
    </source>
</evidence>
<dbReference type="PRINTS" id="PR00463">
    <property type="entry name" value="EP450I"/>
</dbReference>
<dbReference type="Pfam" id="PF00067">
    <property type="entry name" value="p450"/>
    <property type="match status" value="1"/>
</dbReference>
<comment type="similarity">
    <text evidence="2">Belongs to the cytochrome P450 family.</text>
</comment>
<keyword evidence="4 8" id="KW-0479">Metal-binding</keyword>
<dbReference type="PANTHER" id="PTHR24286">
    <property type="entry name" value="CYTOCHROME P450 26"/>
    <property type="match status" value="1"/>
</dbReference>
<dbReference type="Proteomes" id="UP001057753">
    <property type="component" value="Unassembled WGS sequence"/>
</dbReference>
<evidence type="ECO:0000256" key="2">
    <source>
        <dbReference type="ARBA" id="ARBA00010617"/>
    </source>
</evidence>
<dbReference type="GO" id="GO:0005506">
    <property type="term" value="F:iron ion binding"/>
    <property type="evidence" value="ECO:0007669"/>
    <property type="project" value="InterPro"/>
</dbReference>
<dbReference type="PANTHER" id="PTHR24286:SF24">
    <property type="entry name" value="LANOSTEROL 14-ALPHA DEMETHYLASE"/>
    <property type="match status" value="1"/>
</dbReference>
<name>A0A9Q4FZV0_SALAG</name>
<evidence type="ECO:0000256" key="1">
    <source>
        <dbReference type="ARBA" id="ARBA00001971"/>
    </source>
</evidence>
<dbReference type="CDD" id="cd11067">
    <property type="entry name" value="CYP152"/>
    <property type="match status" value="1"/>
</dbReference>
<evidence type="ECO:0000313" key="9">
    <source>
        <dbReference type="EMBL" id="MCR6097457.1"/>
    </source>
</evidence>
<dbReference type="EMBL" id="JABXYM010000001">
    <property type="protein sequence ID" value="MCR6097457.1"/>
    <property type="molecule type" value="Genomic_DNA"/>
</dbReference>